<keyword evidence="2" id="KW-1185">Reference proteome</keyword>
<dbReference type="Gene3D" id="3.40.50.11970">
    <property type="match status" value="1"/>
</dbReference>
<gene>
    <name evidence="1" type="ORF">ACFO6W_25300</name>
</gene>
<evidence type="ECO:0000313" key="1">
    <source>
        <dbReference type="EMBL" id="MFC4677002.1"/>
    </source>
</evidence>
<protein>
    <submittedName>
        <fullName evidence="1">Uncharacterized protein</fullName>
    </submittedName>
</protein>
<feature type="non-terminal residue" evidence="1">
    <location>
        <position position="101"/>
    </location>
</feature>
<sequence>MNDKKEMKELNNTKSRSIQRIMLRCAPSLLICATLLSGCSKDMAGPVATQHVLLVYLGGDNNLSGESYAKLEALKKGWDARPGGRLLVYHDAADAAPQLLE</sequence>
<proteinExistence type="predicted"/>
<dbReference type="Proteomes" id="UP001596023">
    <property type="component" value="Unassembled WGS sequence"/>
</dbReference>
<organism evidence="1 2">
    <name type="scientific">Dysgonomonas termitidis</name>
    <dbReference type="NCBI Taxonomy" id="1516126"/>
    <lineage>
        <taxon>Bacteria</taxon>
        <taxon>Pseudomonadati</taxon>
        <taxon>Bacteroidota</taxon>
        <taxon>Bacteroidia</taxon>
        <taxon>Bacteroidales</taxon>
        <taxon>Dysgonomonadaceae</taxon>
        <taxon>Dysgonomonas</taxon>
    </lineage>
</organism>
<name>A0ABV9L436_9BACT</name>
<evidence type="ECO:0000313" key="2">
    <source>
        <dbReference type="Proteomes" id="UP001596023"/>
    </source>
</evidence>
<dbReference type="EMBL" id="JBHSGN010000167">
    <property type="protein sequence ID" value="MFC4677002.1"/>
    <property type="molecule type" value="Genomic_DNA"/>
</dbReference>
<accession>A0ABV9L436</accession>
<reference evidence="2" key="1">
    <citation type="journal article" date="2019" name="Int. J. Syst. Evol. Microbiol.">
        <title>The Global Catalogue of Microorganisms (GCM) 10K type strain sequencing project: providing services to taxonomists for standard genome sequencing and annotation.</title>
        <authorList>
            <consortium name="The Broad Institute Genomics Platform"/>
            <consortium name="The Broad Institute Genome Sequencing Center for Infectious Disease"/>
            <person name="Wu L."/>
            <person name="Ma J."/>
        </authorList>
    </citation>
    <scope>NUCLEOTIDE SEQUENCE [LARGE SCALE GENOMIC DNA]</scope>
    <source>
        <strain evidence="2">CCUG 66188</strain>
    </source>
</reference>
<comment type="caution">
    <text evidence="1">The sequence shown here is derived from an EMBL/GenBank/DDBJ whole genome shotgun (WGS) entry which is preliminary data.</text>
</comment>